<sequence length="936" mass="108423">MELSPQKLEKFSTVMEEAVRQAEDWLQIQKTLSDANKTNLANFLLNVRRYKKDLSGAIHQRPAIGIFGASQVGKSYLVSNLSKPSESDSLNVLIPGKDEEIDFVQKINPPGGGKEATGIVTRFTVETGGYQENFAPFRLRLFTQCDLVKIILNGYLSDINNYQYEIDREELQQLLKNHHDQVKAVSKDLAGFDQFDVMSLQEYVNKYFSNHFITRELNAMGFWEDLKTLLPKMHYSKRYLILEVMWGKHTFFSNLFNLASNCLEKIEFRSEIRCQLEALSPSSNTIIDVERLREIFTTDTRLPIAVYEGSTIITTLDRSILSLITAEVCLPIPPQTADFPNRSFLKQADILDFPGARSRNKILEQTFESNSDIEKLEVLLRGKVAYLFERYNEKFELSALIYCMDDSQQEVQDLPHLIYSWLSRTHGASDIDRQKKEVSLREYLKTDNTYNPLFVVQTKYNNDLQGNPSLEKEGDSSTHDWKWESRLEANFRHFMMRPLQDKWIDNWTPHDSFRNVFLLRDPKWSQNVFENVKGEETGIREMYLKRLNDMQISFLKHSNSDNLFHNKKEMWNASSTPGQSGVDEIVKYMTPVCHPTLKWLQVCDQLVTLRQKVDNEFRKYYIDSDVSAELQKANRKSLSVLTLIAAHREKKIFGLFLDKIVLEDQTAWKIAYNLLVRGKHSGKNKMKDTISIDLVDTLRKMGMEITLEDEVETVVNRLKDFFGIEDNNELVEGCREVGINIESLIDFLTDDSGERSPAEIFADDLITFWFDQLQNLNKEEDQIEWGINEHTLDLIINEIKLTAERVSLKDHIVKAVSQFINDFMQNDDLKIIARLSTHIINDFSGTLGWNEVSVDKRPKNELKNHIFDLGDGNYPDKSELTFRLNTTNEHFFVDWCTGLKETFAANVHYKYDVGDQANSVANRQLGQLLQELQSVR</sequence>
<evidence type="ECO:0000313" key="1">
    <source>
        <dbReference type="EMBL" id="MDN5214708.1"/>
    </source>
</evidence>
<evidence type="ECO:0000313" key="2">
    <source>
        <dbReference type="Proteomes" id="UP001172083"/>
    </source>
</evidence>
<comment type="caution">
    <text evidence="1">The sequence shown here is derived from an EMBL/GenBank/DDBJ whole genome shotgun (WGS) entry which is preliminary data.</text>
</comment>
<organism evidence="1 2">
    <name type="scientific">Agaribacillus aureus</name>
    <dbReference type="NCBI Taxonomy" id="3051825"/>
    <lineage>
        <taxon>Bacteria</taxon>
        <taxon>Pseudomonadati</taxon>
        <taxon>Bacteroidota</taxon>
        <taxon>Cytophagia</taxon>
        <taxon>Cytophagales</taxon>
        <taxon>Splendidivirgaceae</taxon>
        <taxon>Agaribacillus</taxon>
    </lineage>
</organism>
<dbReference type="PIRSF" id="PIRSF034586">
    <property type="entry name" value="Vir_effector_SfrC"/>
    <property type="match status" value="1"/>
</dbReference>
<keyword evidence="2" id="KW-1185">Reference proteome</keyword>
<dbReference type="Proteomes" id="UP001172083">
    <property type="component" value="Unassembled WGS sequence"/>
</dbReference>
<proteinExistence type="predicted"/>
<name>A0ABT8LAC9_9BACT</name>
<accession>A0ABT8LAC9</accession>
<dbReference type="RefSeq" id="WP_346760048.1">
    <property type="nucleotide sequence ID" value="NZ_JAUJEB010000005.1"/>
</dbReference>
<dbReference type="InterPro" id="IPR017030">
    <property type="entry name" value="Vir_effector_SfrC"/>
</dbReference>
<reference evidence="1" key="1">
    <citation type="submission" date="2023-06" db="EMBL/GenBank/DDBJ databases">
        <title>Genomic of Agaribacillus aureum.</title>
        <authorList>
            <person name="Wang G."/>
        </authorList>
    </citation>
    <scope>NUCLEOTIDE SEQUENCE</scope>
    <source>
        <strain evidence="1">BMA12</strain>
    </source>
</reference>
<dbReference type="EMBL" id="JAUJEB010000005">
    <property type="protein sequence ID" value="MDN5214708.1"/>
    <property type="molecule type" value="Genomic_DNA"/>
</dbReference>
<gene>
    <name evidence="1" type="ORF">QQ020_21700</name>
</gene>
<protein>
    <submittedName>
        <fullName evidence="1">Virulence factor SrfC family protein</fullName>
    </submittedName>
</protein>
<dbReference type="Pfam" id="PF10139">
    <property type="entry name" value="Virul_Fac"/>
    <property type="match status" value="1"/>
</dbReference>